<sequence>MRIAVIGAAGNVGSRVVAEALRRGHEVTALTPAHLDAADPEAVSRVVAGHDLGVGVTRPLPGQEDTALDVTRALLDAHAAAGVRFVMVGGAGSLRVPDAPDRLVADDRRWVPAEIADLARSGADQLDACRAHPDADWTYVTPSALMEPGLRTGSYRVGHDDLLVDGSGRSYVSMEDMAVAVVDEIEQPAHRRTRFTVATA</sequence>
<proteinExistence type="predicted"/>
<organism evidence="2 3">
    <name type="scientific">Luteipulveratus halotolerans</name>
    <dbReference type="NCBI Taxonomy" id="1631356"/>
    <lineage>
        <taxon>Bacteria</taxon>
        <taxon>Bacillati</taxon>
        <taxon>Actinomycetota</taxon>
        <taxon>Actinomycetes</taxon>
        <taxon>Micrococcales</taxon>
        <taxon>Dermacoccaceae</taxon>
        <taxon>Luteipulveratus</taxon>
    </lineage>
</organism>
<evidence type="ECO:0000313" key="2">
    <source>
        <dbReference type="EMBL" id="KNX38551.1"/>
    </source>
</evidence>
<dbReference type="OrthoDB" id="3191258at2"/>
<gene>
    <name evidence="2" type="ORF">VV01_17600</name>
</gene>
<evidence type="ECO:0000259" key="1">
    <source>
        <dbReference type="Pfam" id="PF13460"/>
    </source>
</evidence>
<dbReference type="SUPFAM" id="SSF51735">
    <property type="entry name" value="NAD(P)-binding Rossmann-fold domains"/>
    <property type="match status" value="1"/>
</dbReference>
<protein>
    <recommendedName>
        <fullName evidence="1">NAD(P)-binding domain-containing protein</fullName>
    </recommendedName>
</protein>
<dbReference type="EMBL" id="LAIR01000002">
    <property type="protein sequence ID" value="KNX38551.1"/>
    <property type="molecule type" value="Genomic_DNA"/>
</dbReference>
<dbReference type="InterPro" id="IPR051606">
    <property type="entry name" value="Polyketide_Oxido-like"/>
</dbReference>
<keyword evidence="3" id="KW-1185">Reference proteome</keyword>
<dbReference type="Pfam" id="PF13460">
    <property type="entry name" value="NAD_binding_10"/>
    <property type="match status" value="1"/>
</dbReference>
<dbReference type="Gene3D" id="3.40.50.720">
    <property type="entry name" value="NAD(P)-binding Rossmann-like Domain"/>
    <property type="match status" value="1"/>
</dbReference>
<dbReference type="RefSeq" id="WP_050671023.1">
    <property type="nucleotide sequence ID" value="NZ_LAIR01000002.1"/>
</dbReference>
<dbReference type="Proteomes" id="UP000037397">
    <property type="component" value="Unassembled WGS sequence"/>
</dbReference>
<dbReference type="InterPro" id="IPR016040">
    <property type="entry name" value="NAD(P)-bd_dom"/>
</dbReference>
<accession>A0A0L6CL82</accession>
<feature type="domain" description="NAD(P)-binding" evidence="1">
    <location>
        <begin position="7"/>
        <end position="188"/>
    </location>
</feature>
<name>A0A0L6CL82_9MICO</name>
<dbReference type="STRING" id="1631356.VV01_17600"/>
<dbReference type="GO" id="GO:0016646">
    <property type="term" value="F:oxidoreductase activity, acting on the CH-NH group of donors, NAD or NADP as acceptor"/>
    <property type="evidence" value="ECO:0007669"/>
    <property type="project" value="TreeGrafter"/>
</dbReference>
<dbReference type="PANTHER" id="PTHR43355">
    <property type="entry name" value="FLAVIN REDUCTASE (NADPH)"/>
    <property type="match status" value="1"/>
</dbReference>
<comment type="caution">
    <text evidence="2">The sequence shown here is derived from an EMBL/GenBank/DDBJ whole genome shotgun (WGS) entry which is preliminary data.</text>
</comment>
<dbReference type="PATRIC" id="fig|1631356.3.peg.3506"/>
<dbReference type="InterPro" id="IPR036291">
    <property type="entry name" value="NAD(P)-bd_dom_sf"/>
</dbReference>
<reference evidence="3" key="1">
    <citation type="submission" date="2015-03" db="EMBL/GenBank/DDBJ databases">
        <title>Luteipulveratus halotolerans sp. nov., a novel actinobacterium (Dermacoccaceae) from Sarawak, Malaysia.</title>
        <authorList>
            <person name="Juboi H."/>
            <person name="Basik A."/>
            <person name="Shamsul S.S."/>
            <person name="Arnold P."/>
            <person name="Schmitt E.K."/>
            <person name="Sanglier J.-J."/>
            <person name="Yeo T."/>
        </authorList>
    </citation>
    <scope>NUCLEOTIDE SEQUENCE [LARGE SCALE GENOMIC DNA]</scope>
    <source>
        <strain evidence="3">C296001</strain>
    </source>
</reference>
<dbReference type="AlphaFoldDB" id="A0A0L6CL82"/>
<dbReference type="PANTHER" id="PTHR43355:SF2">
    <property type="entry name" value="FLAVIN REDUCTASE (NADPH)"/>
    <property type="match status" value="1"/>
</dbReference>
<evidence type="ECO:0000313" key="3">
    <source>
        <dbReference type="Proteomes" id="UP000037397"/>
    </source>
</evidence>